<keyword evidence="12" id="KW-0137">Centromere</keyword>
<keyword evidence="10" id="KW-0206">Cytoskeleton</keyword>
<keyword evidence="13" id="KW-0472">Membrane</keyword>
<evidence type="ECO:0000256" key="11">
    <source>
        <dbReference type="ARBA" id="ARBA00023306"/>
    </source>
</evidence>
<organism evidence="14 15">
    <name type="scientific">Vitis vinifera</name>
    <name type="common">Grape</name>
    <dbReference type="NCBI Taxonomy" id="29760"/>
    <lineage>
        <taxon>Eukaryota</taxon>
        <taxon>Viridiplantae</taxon>
        <taxon>Streptophyta</taxon>
        <taxon>Embryophyta</taxon>
        <taxon>Tracheophyta</taxon>
        <taxon>Spermatophyta</taxon>
        <taxon>Magnoliopsida</taxon>
        <taxon>eudicotyledons</taxon>
        <taxon>Gunneridae</taxon>
        <taxon>Pentapetalae</taxon>
        <taxon>rosids</taxon>
        <taxon>Vitales</taxon>
        <taxon>Vitaceae</taxon>
        <taxon>Viteae</taxon>
        <taxon>Vitis</taxon>
    </lineage>
</organism>
<keyword evidence="13" id="KW-0812">Transmembrane</keyword>
<accession>A0A438IIH9</accession>
<dbReference type="GO" id="GO:0051301">
    <property type="term" value="P:cell division"/>
    <property type="evidence" value="ECO:0007669"/>
    <property type="project" value="UniProtKB-KW"/>
</dbReference>
<keyword evidence="6" id="KW-0132">Cell division</keyword>
<evidence type="ECO:0000256" key="9">
    <source>
        <dbReference type="ARBA" id="ARBA00022838"/>
    </source>
</evidence>
<dbReference type="PANTHER" id="PTHR48118">
    <property type="entry name" value="SPINDLE AND KINETOCHORE-ASSOCIATED PROTEIN 3"/>
    <property type="match status" value="1"/>
</dbReference>
<dbReference type="GO" id="GO:0005819">
    <property type="term" value="C:spindle"/>
    <property type="evidence" value="ECO:0007669"/>
    <property type="project" value="UniProtKB-SubCell"/>
</dbReference>
<evidence type="ECO:0000256" key="4">
    <source>
        <dbReference type="ARBA" id="ARBA00022454"/>
    </source>
</evidence>
<keyword evidence="7" id="KW-0493">Microtubule</keyword>
<dbReference type="GO" id="GO:0007059">
    <property type="term" value="P:chromosome segregation"/>
    <property type="evidence" value="ECO:0007669"/>
    <property type="project" value="InterPro"/>
</dbReference>
<proteinExistence type="inferred from homology"/>
<dbReference type="InterPro" id="IPR033341">
    <property type="entry name" value="SKA3"/>
</dbReference>
<name>A0A438IIH9_VITVI</name>
<evidence type="ECO:0000256" key="3">
    <source>
        <dbReference type="ARBA" id="ARBA00007716"/>
    </source>
</evidence>
<dbReference type="PANTHER" id="PTHR48118:SF1">
    <property type="entry name" value="SPINDLE AND KINETOCHORE-ASSOCIATED PROTEIN 3"/>
    <property type="match status" value="1"/>
</dbReference>
<evidence type="ECO:0000256" key="13">
    <source>
        <dbReference type="SAM" id="Phobius"/>
    </source>
</evidence>
<evidence type="ECO:0000256" key="2">
    <source>
        <dbReference type="ARBA" id="ARBA00004629"/>
    </source>
</evidence>
<evidence type="ECO:0000256" key="6">
    <source>
        <dbReference type="ARBA" id="ARBA00022618"/>
    </source>
</evidence>
<reference evidence="14 15" key="1">
    <citation type="journal article" date="2018" name="PLoS Genet.">
        <title>Population sequencing reveals clonal diversity and ancestral inbreeding in the grapevine cultivar Chardonnay.</title>
        <authorList>
            <person name="Roach M.J."/>
            <person name="Johnson D.L."/>
            <person name="Bohlmann J."/>
            <person name="van Vuuren H.J."/>
            <person name="Jones S.J."/>
            <person name="Pretorius I.S."/>
            <person name="Schmidt S.A."/>
            <person name="Borneman A.R."/>
        </authorList>
    </citation>
    <scope>NUCLEOTIDE SEQUENCE [LARGE SCALE GENOMIC DNA]</scope>
    <source>
        <strain evidence="15">cv. Chardonnay</strain>
        <tissue evidence="14">Leaf</tissue>
    </source>
</reference>
<evidence type="ECO:0000256" key="5">
    <source>
        <dbReference type="ARBA" id="ARBA00022490"/>
    </source>
</evidence>
<comment type="similarity">
    <text evidence="3">Belongs to the SKA3 family.</text>
</comment>
<keyword evidence="4" id="KW-0158">Chromosome</keyword>
<evidence type="ECO:0000313" key="15">
    <source>
        <dbReference type="Proteomes" id="UP000288805"/>
    </source>
</evidence>
<dbReference type="GO" id="GO:0005874">
    <property type="term" value="C:microtubule"/>
    <property type="evidence" value="ECO:0007669"/>
    <property type="project" value="UniProtKB-KW"/>
</dbReference>
<keyword evidence="9" id="KW-0995">Kinetochore</keyword>
<evidence type="ECO:0000256" key="8">
    <source>
        <dbReference type="ARBA" id="ARBA00022776"/>
    </source>
</evidence>
<dbReference type="EMBL" id="QGNW01000107">
    <property type="protein sequence ID" value="RVW96500.1"/>
    <property type="molecule type" value="Genomic_DNA"/>
</dbReference>
<comment type="subcellular location">
    <subcellularLocation>
        <location evidence="2">Chromosome</location>
        <location evidence="2">Centromere</location>
        <location evidence="2">Kinetochore</location>
    </subcellularLocation>
    <subcellularLocation>
        <location evidence="1">Cytoplasm</location>
        <location evidence="1">Cytoskeleton</location>
        <location evidence="1">Spindle</location>
    </subcellularLocation>
</comment>
<evidence type="ECO:0000256" key="10">
    <source>
        <dbReference type="ARBA" id="ARBA00023212"/>
    </source>
</evidence>
<feature type="transmembrane region" description="Helical" evidence="13">
    <location>
        <begin position="248"/>
        <end position="270"/>
    </location>
</feature>
<protein>
    <submittedName>
        <fullName evidence="14">Uncharacterized protein</fullName>
    </submittedName>
</protein>
<sequence>MEDSIGSFCKTLASFCNHLHSSCHALKQSVDRRPIPLDSASSTFVQCLKRRISSASSDLNLLETMSFGTVSFEELLGHCSEVYKKNQSDLSELEDRLRDYGYVPNLVIDDDDDEASGLPTPLGLDSRISDSATDSIGKKFDEDPLSDESLSLKNLGLSEVCLATLASEAYEEIDNPNISWKEPIKLYEDKLHNVEGLSQSATKILGSIAGEVGDDLNSVGAPKSVINVSKNDYEQLPSYMKTLVSWEVFILGLWVGGANMTSFDIFYLVITAMLKTFLRLHPTMNVTQLRSVILQDLLATVEKMNSGLRNKERGNFFHQHELESLELGM</sequence>
<dbReference type="AlphaFoldDB" id="A0A438IIH9"/>
<gene>
    <name evidence="14" type="ORF">CK203_029743</name>
</gene>
<keyword evidence="5" id="KW-0963">Cytoplasm</keyword>
<keyword evidence="8" id="KW-0498">Mitosis</keyword>
<dbReference type="Gene3D" id="6.10.250.1400">
    <property type="match status" value="1"/>
</dbReference>
<evidence type="ECO:0000256" key="1">
    <source>
        <dbReference type="ARBA" id="ARBA00004186"/>
    </source>
</evidence>
<dbReference type="Proteomes" id="UP000288805">
    <property type="component" value="Unassembled WGS sequence"/>
</dbReference>
<comment type="caution">
    <text evidence="14">The sequence shown here is derived from an EMBL/GenBank/DDBJ whole genome shotgun (WGS) entry which is preliminary data.</text>
</comment>
<keyword evidence="11" id="KW-0131">Cell cycle</keyword>
<evidence type="ECO:0000313" key="14">
    <source>
        <dbReference type="EMBL" id="RVW96500.1"/>
    </source>
</evidence>
<dbReference type="GO" id="GO:0000940">
    <property type="term" value="C:outer kinetochore"/>
    <property type="evidence" value="ECO:0007669"/>
    <property type="project" value="InterPro"/>
</dbReference>
<evidence type="ECO:0000256" key="7">
    <source>
        <dbReference type="ARBA" id="ARBA00022701"/>
    </source>
</evidence>
<evidence type="ECO:0000256" key="12">
    <source>
        <dbReference type="ARBA" id="ARBA00023328"/>
    </source>
</evidence>
<keyword evidence="13" id="KW-1133">Transmembrane helix</keyword>